<sequence length="42" mass="5296">MGSLRLVLRRLRRRLRLWWPLVVIWWTFWDLIDEITEGSELD</sequence>
<accession>X1M1V1</accession>
<dbReference type="AlphaFoldDB" id="X1M1V1"/>
<reference evidence="1" key="1">
    <citation type="journal article" date="2014" name="Front. Microbiol.">
        <title>High frequency of phylogenetically diverse reductive dehalogenase-homologous genes in deep subseafloor sedimentary metagenomes.</title>
        <authorList>
            <person name="Kawai M."/>
            <person name="Futagami T."/>
            <person name="Toyoda A."/>
            <person name="Takaki Y."/>
            <person name="Nishi S."/>
            <person name="Hori S."/>
            <person name="Arai W."/>
            <person name="Tsubouchi T."/>
            <person name="Morono Y."/>
            <person name="Uchiyama I."/>
            <person name="Ito T."/>
            <person name="Fujiyama A."/>
            <person name="Inagaki F."/>
            <person name="Takami H."/>
        </authorList>
    </citation>
    <scope>NUCLEOTIDE SEQUENCE</scope>
    <source>
        <strain evidence="1">Expedition CK06-06</strain>
    </source>
</reference>
<organism evidence="1">
    <name type="scientific">marine sediment metagenome</name>
    <dbReference type="NCBI Taxonomy" id="412755"/>
    <lineage>
        <taxon>unclassified sequences</taxon>
        <taxon>metagenomes</taxon>
        <taxon>ecological metagenomes</taxon>
    </lineage>
</organism>
<name>X1M1V1_9ZZZZ</name>
<evidence type="ECO:0000313" key="1">
    <source>
        <dbReference type="EMBL" id="GAI00379.1"/>
    </source>
</evidence>
<comment type="caution">
    <text evidence="1">The sequence shown here is derived from an EMBL/GenBank/DDBJ whole genome shotgun (WGS) entry which is preliminary data.</text>
</comment>
<proteinExistence type="predicted"/>
<dbReference type="EMBL" id="BARV01000601">
    <property type="protein sequence ID" value="GAI00379.1"/>
    <property type="molecule type" value="Genomic_DNA"/>
</dbReference>
<protein>
    <submittedName>
        <fullName evidence="1">Uncharacterized protein</fullName>
    </submittedName>
</protein>
<gene>
    <name evidence="1" type="ORF">S06H3_02143</name>
</gene>